<comment type="caution">
    <text evidence="1">The sequence shown here is derived from an EMBL/GenBank/DDBJ whole genome shotgun (WGS) entry which is preliminary data.</text>
</comment>
<dbReference type="Proteomes" id="UP001176961">
    <property type="component" value="Unassembled WGS sequence"/>
</dbReference>
<evidence type="ECO:0000313" key="1">
    <source>
        <dbReference type="EMBL" id="CAJ0599757.1"/>
    </source>
</evidence>
<proteinExistence type="predicted"/>
<dbReference type="EMBL" id="CATQJL010000223">
    <property type="protein sequence ID" value="CAJ0599757.1"/>
    <property type="molecule type" value="Genomic_DNA"/>
</dbReference>
<name>A0AA36GX23_CYLNA</name>
<protein>
    <submittedName>
        <fullName evidence="1">Uncharacterized protein</fullName>
    </submittedName>
</protein>
<sequence>MSWSNLELAGSVVRRPYNLEMRCVAKIPGVLLLEQKTHYSSSSSAHNSKAKRATKPLNNGRNYLCSLCRGPHYTHLCRKPLPFSYRASILLVKRQLCPKCVRKHHLSACNDTVPCEYCGSSDHATVLCQHLSV</sequence>
<evidence type="ECO:0000313" key="2">
    <source>
        <dbReference type="Proteomes" id="UP001176961"/>
    </source>
</evidence>
<dbReference type="AlphaFoldDB" id="A0AA36GX23"/>
<gene>
    <name evidence="1" type="ORF">CYNAS_LOCUS11740</name>
</gene>
<accession>A0AA36GX23</accession>
<organism evidence="1 2">
    <name type="scientific">Cylicocyclus nassatus</name>
    <name type="common">Nematode worm</name>
    <dbReference type="NCBI Taxonomy" id="53992"/>
    <lineage>
        <taxon>Eukaryota</taxon>
        <taxon>Metazoa</taxon>
        <taxon>Ecdysozoa</taxon>
        <taxon>Nematoda</taxon>
        <taxon>Chromadorea</taxon>
        <taxon>Rhabditida</taxon>
        <taxon>Rhabditina</taxon>
        <taxon>Rhabditomorpha</taxon>
        <taxon>Strongyloidea</taxon>
        <taxon>Strongylidae</taxon>
        <taxon>Cylicocyclus</taxon>
    </lineage>
</organism>
<keyword evidence="2" id="KW-1185">Reference proteome</keyword>
<reference evidence="1" key="1">
    <citation type="submission" date="2023-07" db="EMBL/GenBank/DDBJ databases">
        <authorList>
            <consortium name="CYATHOMIX"/>
        </authorList>
    </citation>
    <scope>NUCLEOTIDE SEQUENCE</scope>
    <source>
        <strain evidence="1">N/A</strain>
    </source>
</reference>